<feature type="compositionally biased region" description="Polar residues" evidence="2">
    <location>
        <begin position="7"/>
        <end position="16"/>
    </location>
</feature>
<feature type="coiled-coil region" evidence="1">
    <location>
        <begin position="243"/>
        <end position="277"/>
    </location>
</feature>
<evidence type="ECO:0000256" key="2">
    <source>
        <dbReference type="SAM" id="MobiDB-lite"/>
    </source>
</evidence>
<accession>A0AAV1UTZ6</accession>
<organism evidence="3 4">
    <name type="scientific">Peronospora matthiolae</name>
    <dbReference type="NCBI Taxonomy" id="2874970"/>
    <lineage>
        <taxon>Eukaryota</taxon>
        <taxon>Sar</taxon>
        <taxon>Stramenopiles</taxon>
        <taxon>Oomycota</taxon>
        <taxon>Peronosporomycetes</taxon>
        <taxon>Peronosporales</taxon>
        <taxon>Peronosporaceae</taxon>
        <taxon>Peronospora</taxon>
    </lineage>
</organism>
<keyword evidence="1" id="KW-0175">Coiled coil</keyword>
<proteinExistence type="predicted"/>
<evidence type="ECO:0000256" key="1">
    <source>
        <dbReference type="SAM" id="Coils"/>
    </source>
</evidence>
<feature type="coiled-coil region" evidence="1">
    <location>
        <begin position="136"/>
        <end position="191"/>
    </location>
</feature>
<feature type="region of interest" description="Disordered" evidence="2">
    <location>
        <begin position="1"/>
        <end position="24"/>
    </location>
</feature>
<dbReference type="AlphaFoldDB" id="A0AAV1UTZ6"/>
<feature type="region of interest" description="Disordered" evidence="2">
    <location>
        <begin position="108"/>
        <end position="130"/>
    </location>
</feature>
<dbReference type="EMBL" id="CAKLBY020000224">
    <property type="protein sequence ID" value="CAK7936494.1"/>
    <property type="molecule type" value="Genomic_DNA"/>
</dbReference>
<dbReference type="Proteomes" id="UP001162060">
    <property type="component" value="Unassembled WGS sequence"/>
</dbReference>
<name>A0AAV1UTZ6_9STRA</name>
<comment type="caution">
    <text evidence="3">The sequence shown here is derived from an EMBL/GenBank/DDBJ whole genome shotgun (WGS) entry which is preliminary data.</text>
</comment>
<evidence type="ECO:0000313" key="3">
    <source>
        <dbReference type="EMBL" id="CAK7936494.1"/>
    </source>
</evidence>
<reference evidence="3" key="1">
    <citation type="submission" date="2024-01" db="EMBL/GenBank/DDBJ databases">
        <authorList>
            <person name="Webb A."/>
        </authorList>
    </citation>
    <scope>NUCLEOTIDE SEQUENCE</scope>
    <source>
        <strain evidence="3">Pm1</strain>
    </source>
</reference>
<sequence>MDDVSSLRGSTCNSADSAAARPPGRLLRQEAAEQAQQVRDAFNMALRINYLEEQLLLFKGGEDSTKTEALVELAELRVTLNAREHELRQRTLEFTRVVDDLKAQVEAAKAAGDRAPSSPEEQKQDSCAVASSSTAIKQYQRICLKLRDQLDAMTKQREKSFSDASSLQEQVDQLSTDLRGAREAMRDLKGDYETVLHRMYELETQGRRQRDELRKELDEAWTHRCDQQRVTHEREMLLVRKDLQHVEAEKAIVNEELRQARGDIRALKNDKKDLVDLNDRNRVLLEDLRECYRNYTATYRENRSLLKAARVCKSALAIRDDDVRKCTQRLEVSSSLDVARQAVMEQLQETRRLLSATSKRLECNNRIRSEDTQRVADHLLQIESVSKRWGWTFAKFQELQQRVADKLSRRYDGSKKQPRWVVDAKQECLSLQVEASILSRTICSLISNPVRLQQLVIDEDVAGTLDSRSNPRVPICHSPKSTDGERLINLSKQLEKVEACILQQTS</sequence>
<protein>
    <submittedName>
        <fullName evidence="3">Uncharacterized protein</fullName>
    </submittedName>
</protein>
<evidence type="ECO:0000313" key="4">
    <source>
        <dbReference type="Proteomes" id="UP001162060"/>
    </source>
</evidence>
<gene>
    <name evidence="3" type="ORF">PM001_LOCUS21644</name>
</gene>